<keyword evidence="2" id="KW-0805">Transcription regulation</keyword>
<evidence type="ECO:0000259" key="6">
    <source>
        <dbReference type="PROSITE" id="PS51755"/>
    </source>
</evidence>
<evidence type="ECO:0000256" key="1">
    <source>
        <dbReference type="ARBA" id="ARBA00005820"/>
    </source>
</evidence>
<dbReference type="InterPro" id="IPR041664">
    <property type="entry name" value="AAA_16"/>
</dbReference>
<dbReference type="InterPro" id="IPR036388">
    <property type="entry name" value="WH-like_DNA-bd_sf"/>
</dbReference>
<evidence type="ECO:0000313" key="7">
    <source>
        <dbReference type="EMBL" id="MDP9862505.1"/>
    </source>
</evidence>
<dbReference type="CDD" id="cd15831">
    <property type="entry name" value="BTAD"/>
    <property type="match status" value="1"/>
</dbReference>
<dbReference type="RefSeq" id="WP_306858613.1">
    <property type="nucleotide sequence ID" value="NZ_JAUSRB010000002.1"/>
</dbReference>
<dbReference type="Proteomes" id="UP001230426">
    <property type="component" value="Unassembled WGS sequence"/>
</dbReference>
<evidence type="ECO:0000256" key="2">
    <source>
        <dbReference type="ARBA" id="ARBA00023015"/>
    </source>
</evidence>
<dbReference type="Gene3D" id="1.10.10.10">
    <property type="entry name" value="Winged helix-like DNA-binding domain superfamily/Winged helix DNA-binding domain"/>
    <property type="match status" value="1"/>
</dbReference>
<dbReference type="GO" id="GO:0003677">
    <property type="term" value="F:DNA binding"/>
    <property type="evidence" value="ECO:0007669"/>
    <property type="project" value="UniProtKB-KW"/>
</dbReference>
<dbReference type="Gene3D" id="3.40.50.300">
    <property type="entry name" value="P-loop containing nucleotide triphosphate hydrolases"/>
    <property type="match status" value="1"/>
</dbReference>
<dbReference type="InterPro" id="IPR005158">
    <property type="entry name" value="BTAD"/>
</dbReference>
<comment type="similarity">
    <text evidence="1">Belongs to the AfsR/DnrI/RedD regulatory family.</text>
</comment>
<evidence type="ECO:0000256" key="4">
    <source>
        <dbReference type="ARBA" id="ARBA00023163"/>
    </source>
</evidence>
<dbReference type="SMART" id="SM00862">
    <property type="entry name" value="Trans_reg_C"/>
    <property type="match status" value="1"/>
</dbReference>
<dbReference type="InterPro" id="IPR001867">
    <property type="entry name" value="OmpR/PhoB-type_DNA-bd"/>
</dbReference>
<feature type="domain" description="OmpR/PhoB-type" evidence="6">
    <location>
        <begin position="1"/>
        <end position="98"/>
    </location>
</feature>
<accession>A0ABT9R1Z7</accession>
<dbReference type="Gene3D" id="1.25.40.10">
    <property type="entry name" value="Tetratricopeptide repeat domain"/>
    <property type="match status" value="1"/>
</dbReference>
<proteinExistence type="inferred from homology"/>
<dbReference type="SUPFAM" id="SSF48452">
    <property type="entry name" value="TPR-like"/>
    <property type="match status" value="1"/>
</dbReference>
<keyword evidence="3 5" id="KW-0238">DNA-binding</keyword>
<dbReference type="PROSITE" id="PS51755">
    <property type="entry name" value="OMPR_PHOB"/>
    <property type="match status" value="1"/>
</dbReference>
<reference evidence="7 8" key="1">
    <citation type="submission" date="2023-07" db="EMBL/GenBank/DDBJ databases">
        <title>Sequencing the genomes of 1000 actinobacteria strains.</title>
        <authorList>
            <person name="Klenk H.-P."/>
        </authorList>
    </citation>
    <scope>NUCLEOTIDE SEQUENCE [LARGE SCALE GENOMIC DNA]</scope>
    <source>
        <strain evidence="7 8">DSM 44109</strain>
    </source>
</reference>
<keyword evidence="4" id="KW-0804">Transcription</keyword>
<comment type="caution">
    <text evidence="7">The sequence shown here is derived from an EMBL/GenBank/DDBJ whole genome shotgun (WGS) entry which is preliminary data.</text>
</comment>
<dbReference type="Pfam" id="PF13191">
    <property type="entry name" value="AAA_16"/>
    <property type="match status" value="1"/>
</dbReference>
<dbReference type="InterPro" id="IPR027417">
    <property type="entry name" value="P-loop_NTPase"/>
</dbReference>
<dbReference type="EMBL" id="JAUSRB010000002">
    <property type="protein sequence ID" value="MDP9862505.1"/>
    <property type="molecule type" value="Genomic_DNA"/>
</dbReference>
<gene>
    <name evidence="7" type="ORF">J2S55_001771</name>
</gene>
<dbReference type="SMART" id="SM01043">
    <property type="entry name" value="BTAD"/>
    <property type="match status" value="1"/>
</dbReference>
<dbReference type="InterPro" id="IPR016032">
    <property type="entry name" value="Sig_transdc_resp-reg_C-effctor"/>
</dbReference>
<dbReference type="InterPro" id="IPR011990">
    <property type="entry name" value="TPR-like_helical_dom_sf"/>
</dbReference>
<name>A0ABT9R1Z7_9ACTN</name>
<evidence type="ECO:0000256" key="3">
    <source>
        <dbReference type="ARBA" id="ARBA00023125"/>
    </source>
</evidence>
<dbReference type="CDD" id="cd00009">
    <property type="entry name" value="AAA"/>
    <property type="match status" value="1"/>
</dbReference>
<dbReference type="PANTHER" id="PTHR35807">
    <property type="entry name" value="TRANSCRIPTIONAL REGULATOR REDD-RELATED"/>
    <property type="match status" value="1"/>
</dbReference>
<dbReference type="SUPFAM" id="SSF46894">
    <property type="entry name" value="C-terminal effector domain of the bipartite response regulators"/>
    <property type="match status" value="1"/>
</dbReference>
<sequence>MDFRVLGPVGVVADDGMPLDIGPYQQRAVLAMCMLAAPRPVGPHRLIDALWEDVPPPGAVNTVQAYISKLRRVFEPGRRRDVPPAVLVSRPGGYALDIPETALDLARARERAAEGRRMSAGGEHEAAGRQFRLALEEWRGEPLADFAGAAWAAEEIAHLAEFRLALEEDLAEADLALGLGATLTGALSQLVAAHPFRERLRVLGAHALYQAGRQADALAVLAEGRRLLVEDLGLDPDPRSREMERRILDQDPALTPRVRTAARRRARLVGRDAEAEALDLAVAGEGHQVVLLAGEPGIGKTSLAEHAAETARSRGRRVVWGRCWDGSGTPPFWPWTQAVQELVGKDGELTQLAAAGQFQFYEAFARLLNEHGRLMVVLDDLQWADASSLRLLEFLASTRLCPELAVVATYRDTDVPPGGALEHALGALVRLPHVRRLLLRGLGEEEIREYLGRAGADPDRAGEMDRLTAGNPFFLGEVLQLGETPQALSDVVRGRMAGLPPDTEEVLTVAALLGRDAATDTLLRVVELPEERVLDIVDAAVRARLLIEGDGLTCRFVHDIVRDVLREGLPPLRRRRLHARIAEVVEERSGTRLTEIAHHYREGLLTPRMAGKAIGYTRRAAAQAMAQFAHEDAVENLEQAISMIDRLPRSDDALRCDLLIDLAEAQAAAGMSIAAHASLEAAAEIAEGLGDDNRLARAVLGFSDPIHLAMYEEITGIDRLVERIDRVLASGLAEGSPWRARLLAAAAMTGSAARPVERSVAMAREAVRLARRTGDDRALSNALIVLEMVLRHDHDHDGARAVIDELLEIGLRTGDLTVEWIGREAEYMELSAQGRADEAVELLSWLRETADRLRLPSMVSLTAWQSAVLAYLGGRFADALAAAEESGAAHPEGALGRGSMGRGDADLRSGVLRFLALRARGAAGEALTLADKTLAQRPGQRPWQILRCLALIDLGRADEARVVFAEISRDGFALIEPDLAYRFVPDAVSELCAALGDVAAGWALYGRLAPNAGRLLGWSVTDLCLARLALLDGDRERAGAHLRAAEDFVRRAGTEVYRPALRDLRARLPAQEAAPW</sequence>
<keyword evidence="8" id="KW-1185">Reference proteome</keyword>
<evidence type="ECO:0000256" key="5">
    <source>
        <dbReference type="PROSITE-ProRule" id="PRU01091"/>
    </source>
</evidence>
<dbReference type="PANTHER" id="PTHR35807:SF1">
    <property type="entry name" value="TRANSCRIPTIONAL REGULATOR REDD"/>
    <property type="match status" value="1"/>
</dbReference>
<dbReference type="SUPFAM" id="SSF52540">
    <property type="entry name" value="P-loop containing nucleoside triphosphate hydrolases"/>
    <property type="match status" value="1"/>
</dbReference>
<evidence type="ECO:0000313" key="8">
    <source>
        <dbReference type="Proteomes" id="UP001230426"/>
    </source>
</evidence>
<organism evidence="7 8">
    <name type="scientific">Streptosporangium brasiliense</name>
    <dbReference type="NCBI Taxonomy" id="47480"/>
    <lineage>
        <taxon>Bacteria</taxon>
        <taxon>Bacillati</taxon>
        <taxon>Actinomycetota</taxon>
        <taxon>Actinomycetes</taxon>
        <taxon>Streptosporangiales</taxon>
        <taxon>Streptosporangiaceae</taxon>
        <taxon>Streptosporangium</taxon>
    </lineage>
</organism>
<feature type="DNA-binding region" description="OmpR/PhoB-type" evidence="5">
    <location>
        <begin position="1"/>
        <end position="98"/>
    </location>
</feature>
<dbReference type="Pfam" id="PF03704">
    <property type="entry name" value="BTAD"/>
    <property type="match status" value="1"/>
</dbReference>
<protein>
    <submittedName>
        <fullName evidence="7">DNA-binding SARP family transcriptional activator</fullName>
    </submittedName>
</protein>
<dbReference type="InterPro" id="IPR051677">
    <property type="entry name" value="AfsR-DnrI-RedD_regulator"/>
</dbReference>